<accession>A0AAV7ISD5</accession>
<keyword evidence="3" id="KW-1185">Reference proteome</keyword>
<evidence type="ECO:0000256" key="1">
    <source>
        <dbReference type="SAM" id="Coils"/>
    </source>
</evidence>
<feature type="coiled-coil region" evidence="1">
    <location>
        <begin position="207"/>
        <end position="329"/>
    </location>
</feature>
<dbReference type="EMBL" id="JAHXZJ010000747">
    <property type="protein sequence ID" value="KAH0557990.1"/>
    <property type="molecule type" value="Genomic_DNA"/>
</dbReference>
<dbReference type="Proteomes" id="UP000826195">
    <property type="component" value="Unassembled WGS sequence"/>
</dbReference>
<dbReference type="AlphaFoldDB" id="A0AAV7ISD5"/>
<evidence type="ECO:0000313" key="3">
    <source>
        <dbReference type="Proteomes" id="UP000826195"/>
    </source>
</evidence>
<comment type="caution">
    <text evidence="2">The sequence shown here is derived from an EMBL/GenBank/DDBJ whole genome shotgun (WGS) entry which is preliminary data.</text>
</comment>
<evidence type="ECO:0000313" key="2">
    <source>
        <dbReference type="EMBL" id="KAH0557990.1"/>
    </source>
</evidence>
<gene>
    <name evidence="2" type="ORF">KQX54_013554</name>
</gene>
<feature type="coiled-coil region" evidence="1">
    <location>
        <begin position="353"/>
        <end position="443"/>
    </location>
</feature>
<proteinExistence type="predicted"/>
<dbReference type="InterPro" id="IPR006594">
    <property type="entry name" value="LisH"/>
</dbReference>
<keyword evidence="1" id="KW-0175">Coiled coil</keyword>
<dbReference type="Pfam" id="PF16045">
    <property type="entry name" value="LisH_2"/>
    <property type="match status" value="1"/>
</dbReference>
<reference evidence="2 3" key="1">
    <citation type="journal article" date="2021" name="J. Hered.">
        <title>A chromosome-level genome assembly of the parasitoid wasp, Cotesia glomerata (Hymenoptera: Braconidae).</title>
        <authorList>
            <person name="Pinto B.J."/>
            <person name="Weis J.J."/>
            <person name="Gamble T."/>
            <person name="Ode P.J."/>
            <person name="Paul R."/>
            <person name="Zaspel J.M."/>
        </authorList>
    </citation>
    <scope>NUCLEOTIDE SEQUENCE [LARGE SCALE GENOMIC DNA]</scope>
    <source>
        <strain evidence="2">CgM1</strain>
    </source>
</reference>
<organism evidence="2 3">
    <name type="scientific">Cotesia glomerata</name>
    <name type="common">Lepidopteran parasitic wasp</name>
    <name type="synonym">Apanteles glomeratus</name>
    <dbReference type="NCBI Taxonomy" id="32391"/>
    <lineage>
        <taxon>Eukaryota</taxon>
        <taxon>Metazoa</taxon>
        <taxon>Ecdysozoa</taxon>
        <taxon>Arthropoda</taxon>
        <taxon>Hexapoda</taxon>
        <taxon>Insecta</taxon>
        <taxon>Pterygota</taxon>
        <taxon>Neoptera</taxon>
        <taxon>Endopterygota</taxon>
        <taxon>Hymenoptera</taxon>
        <taxon>Apocrita</taxon>
        <taxon>Ichneumonoidea</taxon>
        <taxon>Braconidae</taxon>
        <taxon>Microgastrinae</taxon>
        <taxon>Cotesia</taxon>
    </lineage>
</organism>
<name>A0AAV7ISD5_COTGL</name>
<sequence>MPEQNKLVNTSVYKQLNHNKINMNSDYYSTIYAWFERCGIISDVRTHLRHNLVNALKSTDMTLNKDNSGPKSAKQYIYDLLIAEYLWNHNYAYTLSVFASEAPLLVNFRKHVKPDSEDDKQKLQNDYVTHALETLGIRPDEPDGQSIIADYDNNDMPLLLTILKFIYKGKFRCTESARTEFKSCQTQTDFKVSEDILREKRKIINARKKLVEQNEFYNSKLKEYEEKINKRADIVGEQMILLDNKLVTAQNMLQEINEKESKLRKEKEENDRYIFIKNQELISRENLLAHEAKRLQNEQDSYKIFERNLKKLQEELAKVQKEQLSKNEERVIQICTREVSTQTEVIDSEKIIINNCDDEKRQLQSLVQEQQLRIEELTLRAIRLSRQLEEAQLLKPVIEVTRPVFSKTLTTVLSESSSTDDIIQDAKQRLKRLEEESLKADQSYFNCITGLPL</sequence>
<protein>
    <submittedName>
        <fullName evidence="2">Uncharacterized protein</fullName>
    </submittedName>
</protein>